<feature type="compositionally biased region" description="Polar residues" evidence="3">
    <location>
        <begin position="664"/>
        <end position="673"/>
    </location>
</feature>
<feature type="compositionally biased region" description="Basic and acidic residues" evidence="3">
    <location>
        <begin position="394"/>
        <end position="405"/>
    </location>
</feature>
<keyword evidence="1 2" id="KW-0728">SH3 domain</keyword>
<dbReference type="Gene3D" id="2.30.30.40">
    <property type="entry name" value="SH3 Domains"/>
    <property type="match status" value="1"/>
</dbReference>
<proteinExistence type="predicted"/>
<feature type="compositionally biased region" description="Pro residues" evidence="3">
    <location>
        <begin position="780"/>
        <end position="791"/>
    </location>
</feature>
<feature type="compositionally biased region" description="Polar residues" evidence="3">
    <location>
        <begin position="550"/>
        <end position="569"/>
    </location>
</feature>
<feature type="region of interest" description="Disordered" evidence="3">
    <location>
        <begin position="181"/>
        <end position="237"/>
    </location>
</feature>
<feature type="domain" description="SH3" evidence="4">
    <location>
        <begin position="5"/>
        <end position="69"/>
    </location>
</feature>
<feature type="compositionally biased region" description="Polar residues" evidence="3">
    <location>
        <begin position="856"/>
        <end position="876"/>
    </location>
</feature>
<sequence length="1141" mass="125008">MSEPEVPFKAVAQFPYKSDYEDDLNFEKDQEITVTSVEDAEWYFGEYQDSNGDIVEGIFPKSFVTANQAPEAAKEAESPMIAAPTQAHTAEPPVESEASTEPVEPETKTETLPSVPVPAAVRHDLPANNERSVPMDSPKLKARLSMFNQDISEHAPLPGSSHFDLENIPVKKTVVADAPKFYVPPGIPANDKADLERKKPLKENEGKNVPEPINRAQVESGELETENDQLKKDQPKMSLKERIALLEEQQKLQAAREKELLKKKAKQEQEHERAPSNGNEPNVEAEGNEEVEKTGPKFEPELKTEHVHGSNVEPLPHKESVQASISVDEDTSDTESEQVVDKYKEEYEKDEAEDLQQDDPSREKIAEEKEISHVNEEEEEEEEENEEEEEDSEENRRAALRERMAKLSGAGRFGAPVGFNPFGMNSGAGGNVSEEPKKAKKKEAKRKEAKQLEELPSAIPVMPFADPTSNPFFKKSGPKEVNESPEEKTLDPHAVENEPKREHGAHIYQNLAVGDSAHSNSFDSDSEEETDNDYDHEFEDAIDGLKRNSLVGQESLKSNVEPTSPTSGQEIHPQIPPAPHHTTKVAPNFVSLEKEKKSADELPVSPPRPGVARNGSIKTVSDSLSEKHIKASENERNDPLSTEPPPLPTAAPNIPFPIPPAPILSQTSGTENELPSPSASPSPPAPPAPPAPSAPPASSAPPAPPAPPAPSAPPASSAPPAPPAPPAPSAPPAPPAPSPPSAPSVLPNHNRLEEQVHIPRPSGPPPPAVPAEYQMMPSKAAPPLPHAPPVPHSASGYMINPPNAHEGTTRAAPPPPPHVAASPPLVPGVKSHPPAPPPSHTEREPPALPPNVPLAKNNTTESFHKPTSPNMSSVRRSTTHDLGDMSTNAKIDFNPQERWWINKTAPSAISNLKVKFLMEIDDHIISKRLHQKWVVRDFYFLFENYSQLRFSLTFDNANPEKTVTTFQEHLPAPAEAQSAQLLDGYAQKFNAKILEKSHSLINSHIGAKNFVPQILSEFKNEVILPIGLRTFGATILSYKPEDGTENITKNLQKIRPGDIIVIRKAKFEAHKKIGKKEIVNVGMDASIPYSSVVTDYDFTKNKFRVIENQEGKIVQNSYKLSHMKSGKLKVFRVVGRGYVGW</sequence>
<feature type="compositionally biased region" description="Basic and acidic residues" evidence="3">
    <location>
        <begin position="257"/>
        <end position="274"/>
    </location>
</feature>
<evidence type="ECO:0000259" key="4">
    <source>
        <dbReference type="PROSITE" id="PS50002"/>
    </source>
</evidence>
<evidence type="ECO:0000256" key="2">
    <source>
        <dbReference type="PROSITE-ProRule" id="PRU00192"/>
    </source>
</evidence>
<evidence type="ECO:0000256" key="3">
    <source>
        <dbReference type="SAM" id="MobiDB-lite"/>
    </source>
</evidence>
<evidence type="ECO:0000313" key="6">
    <source>
        <dbReference type="Proteomes" id="UP001162090"/>
    </source>
</evidence>
<dbReference type="Pfam" id="PF25459">
    <property type="entry name" value="AIM3_BBC1_C"/>
    <property type="match status" value="1"/>
</dbReference>
<feature type="region of interest" description="Disordered" evidence="3">
    <location>
        <begin position="69"/>
        <end position="118"/>
    </location>
</feature>
<feature type="compositionally biased region" description="Acidic residues" evidence="3">
    <location>
        <begin position="327"/>
        <end position="338"/>
    </location>
</feature>
<dbReference type="InterPro" id="IPR001452">
    <property type="entry name" value="SH3_domain"/>
</dbReference>
<dbReference type="EMBL" id="OX365921">
    <property type="protein sequence ID" value="CAI4044339.1"/>
    <property type="molecule type" value="Genomic_DNA"/>
</dbReference>
<dbReference type="PROSITE" id="PS50002">
    <property type="entry name" value="SH3"/>
    <property type="match status" value="1"/>
</dbReference>
<organism evidence="5 6">
    <name type="scientific">Saccharomyces uvarum</name>
    <name type="common">Yeast</name>
    <name type="synonym">Saccharomyces bayanus var. uvarum</name>
    <dbReference type="NCBI Taxonomy" id="230603"/>
    <lineage>
        <taxon>Eukaryota</taxon>
        <taxon>Fungi</taxon>
        <taxon>Dikarya</taxon>
        <taxon>Ascomycota</taxon>
        <taxon>Saccharomycotina</taxon>
        <taxon>Saccharomycetes</taxon>
        <taxon>Saccharomycetales</taxon>
        <taxon>Saccharomycetaceae</taxon>
        <taxon>Saccharomyces</taxon>
    </lineage>
</organism>
<feature type="compositionally biased region" description="Basic and acidic residues" evidence="3">
    <location>
        <begin position="228"/>
        <end position="237"/>
    </location>
</feature>
<feature type="compositionally biased region" description="Basic and acidic residues" evidence="3">
    <location>
        <begin position="359"/>
        <end position="375"/>
    </location>
</feature>
<feature type="compositionally biased region" description="Basic and acidic residues" evidence="3">
    <location>
        <begin position="624"/>
        <end position="638"/>
    </location>
</feature>
<dbReference type="SMART" id="SM00326">
    <property type="entry name" value="SH3"/>
    <property type="match status" value="1"/>
</dbReference>
<name>A0AA35J2L5_SACUV</name>
<feature type="compositionally biased region" description="Basic and acidic residues" evidence="3">
    <location>
        <begin position="290"/>
        <end position="308"/>
    </location>
</feature>
<dbReference type="FunFam" id="2.30.30.40:FF:000316">
    <property type="entry name" value="Myosin tail region-interacting protein MTI1"/>
    <property type="match status" value="1"/>
</dbReference>
<dbReference type="AlphaFoldDB" id="A0AA35J2L5"/>
<dbReference type="CDD" id="cd11887">
    <property type="entry name" value="SH3_Bbc1"/>
    <property type="match status" value="1"/>
</dbReference>
<dbReference type="SUPFAM" id="SSF50044">
    <property type="entry name" value="SH3-domain"/>
    <property type="match status" value="1"/>
</dbReference>
<feature type="compositionally biased region" description="Acidic residues" evidence="3">
    <location>
        <begin position="348"/>
        <end position="357"/>
    </location>
</feature>
<feature type="compositionally biased region" description="Basic and acidic residues" evidence="3">
    <location>
        <begin position="477"/>
        <end position="505"/>
    </location>
</feature>
<accession>A0AA35J2L5</accession>
<dbReference type="InterPro" id="IPR057402">
    <property type="entry name" value="AIM3_BBC1_C"/>
</dbReference>
<dbReference type="Proteomes" id="UP001162090">
    <property type="component" value="Chromosome 10"/>
</dbReference>
<dbReference type="Pfam" id="PF00018">
    <property type="entry name" value="SH3_1"/>
    <property type="match status" value="1"/>
</dbReference>
<reference evidence="5" key="1">
    <citation type="submission" date="2022-10" db="EMBL/GenBank/DDBJ databases">
        <authorList>
            <person name="Byrne P K."/>
        </authorList>
    </citation>
    <scope>NUCLEOTIDE SEQUENCE</scope>
    <source>
        <strain evidence="5">CBS7001</strain>
    </source>
</reference>
<feature type="compositionally biased region" description="Pro residues" evidence="3">
    <location>
        <begin position="642"/>
        <end position="662"/>
    </location>
</feature>
<evidence type="ECO:0000313" key="5">
    <source>
        <dbReference type="EMBL" id="CAI4044339.1"/>
    </source>
</evidence>
<feature type="compositionally biased region" description="Pro residues" evidence="3">
    <location>
        <begin position="678"/>
        <end position="742"/>
    </location>
</feature>
<dbReference type="InterPro" id="IPR035552">
    <property type="entry name" value="Mti1_SH3"/>
</dbReference>
<feature type="compositionally biased region" description="Acidic residues" evidence="3">
    <location>
        <begin position="376"/>
        <end position="393"/>
    </location>
</feature>
<feature type="compositionally biased region" description="Basic and acidic residues" evidence="3">
    <location>
        <begin position="191"/>
        <end position="208"/>
    </location>
</feature>
<protein>
    <recommendedName>
        <fullName evidence="4">SH3 domain-containing protein</fullName>
    </recommendedName>
</protein>
<dbReference type="InterPro" id="IPR036028">
    <property type="entry name" value="SH3-like_dom_sf"/>
</dbReference>
<feature type="region of interest" description="Disordered" evidence="3">
    <location>
        <begin position="257"/>
        <end position="889"/>
    </location>
</feature>
<feature type="compositionally biased region" description="Acidic residues" evidence="3">
    <location>
        <begin position="524"/>
        <end position="542"/>
    </location>
</feature>
<gene>
    <name evidence="5" type="primary">SUVC10G1760</name>
    <name evidence="5" type="ORF">SUVC_10G1760</name>
</gene>
<evidence type="ECO:0000256" key="1">
    <source>
        <dbReference type="ARBA" id="ARBA00022443"/>
    </source>
</evidence>